<keyword evidence="2" id="KW-0808">Transferase</keyword>
<accession>A0A947DDR5</accession>
<comment type="caution">
    <text evidence="3">The sequence shown here is derived from an EMBL/GenBank/DDBJ whole genome shotgun (WGS) entry which is preliminary data.</text>
</comment>
<gene>
    <name evidence="3" type="ORF">IXB50_06375</name>
</gene>
<proteinExistence type="predicted"/>
<dbReference type="PANTHER" id="PTHR12049:SF7">
    <property type="entry name" value="PROTEIN ARGININE METHYLTRANSFERASE NDUFAF7, MITOCHONDRIAL"/>
    <property type="match status" value="1"/>
</dbReference>
<reference evidence="3" key="1">
    <citation type="submission" date="2020-11" db="EMBL/GenBank/DDBJ databases">
        <authorList>
            <person name="Konstantinou D."/>
            <person name="Gkelis S."/>
            <person name="Popin R."/>
            <person name="Fewer D."/>
            <person name="Sivonen K."/>
        </authorList>
    </citation>
    <scope>NUCLEOTIDE SEQUENCE</scope>
    <source>
        <strain evidence="3">TAU-MAC 1115</strain>
    </source>
</reference>
<evidence type="ECO:0000313" key="3">
    <source>
        <dbReference type="EMBL" id="MBT9315045.1"/>
    </source>
</evidence>
<keyword evidence="4" id="KW-1185">Reference proteome</keyword>
<dbReference type="GO" id="GO:0032259">
    <property type="term" value="P:methylation"/>
    <property type="evidence" value="ECO:0007669"/>
    <property type="project" value="UniProtKB-KW"/>
</dbReference>
<sequence>MSQPSHLVSSIIDHIQSTPGQRIPFASYMDLALYHPDHGYYTTKSSILGPSGDFITSPHLSHDFGELLAIQFADMWQSLGQPSPFHIVEMGAGQGLIAADVLGYLQQNHPDCYTALDYTIIEKSSALRAQQKQHLTHQKVIWTTLADLSPITGCFFSNELVDAFPVHIIEKHNNQLQEIYVTTQDNTLQETLGPLSTGKLTQYFDLVGIDLLTDTYPNGYRTEVNLAALDWLDTVATRIDRGFLLTIDYGHIAQRYYSPARHKGTLKCYHQHRHHDNPYTNIGQQDLTAHIDFTALQAQGEKAGLTTLGYTQQGLFLMALGLGDRVAHITQTIPPGPDGFNQLIQRRAALHQLMDMSPMGLGTFGVLVQEKGLENSVSLTGLTTPPMEQAINKFQK</sequence>
<evidence type="ECO:0000313" key="4">
    <source>
        <dbReference type="Proteomes" id="UP000717364"/>
    </source>
</evidence>
<reference evidence="3" key="2">
    <citation type="journal article" date="2021" name="Mar. Drugs">
        <title>Genome Reduction and Secondary Metabolism of the Marine Sponge-Associated Cyanobacterium Leptothoe.</title>
        <authorList>
            <person name="Konstantinou D."/>
            <person name="Popin R.V."/>
            <person name="Fewer D.P."/>
            <person name="Sivonen K."/>
            <person name="Gkelis S."/>
        </authorList>
    </citation>
    <scope>NUCLEOTIDE SEQUENCE</scope>
    <source>
        <strain evidence="3">TAU-MAC 1115</strain>
    </source>
</reference>
<name>A0A947DDR5_9CYAN</name>
<dbReference type="GO" id="GO:0035243">
    <property type="term" value="F:protein-arginine omega-N symmetric methyltransferase activity"/>
    <property type="evidence" value="ECO:0007669"/>
    <property type="project" value="TreeGrafter"/>
</dbReference>
<evidence type="ECO:0000256" key="1">
    <source>
        <dbReference type="ARBA" id="ARBA00022603"/>
    </source>
</evidence>
<dbReference type="PANTHER" id="PTHR12049">
    <property type="entry name" value="PROTEIN ARGININE METHYLTRANSFERASE NDUFAF7, MITOCHONDRIAL"/>
    <property type="match status" value="1"/>
</dbReference>
<dbReference type="InterPro" id="IPR003788">
    <property type="entry name" value="NDUFAF7"/>
</dbReference>
<dbReference type="Proteomes" id="UP000717364">
    <property type="component" value="Unassembled WGS sequence"/>
</dbReference>
<evidence type="ECO:0000256" key="2">
    <source>
        <dbReference type="ARBA" id="ARBA00022679"/>
    </source>
</evidence>
<dbReference type="SUPFAM" id="SSF53335">
    <property type="entry name" value="S-adenosyl-L-methionine-dependent methyltransferases"/>
    <property type="match status" value="1"/>
</dbReference>
<dbReference type="InterPro" id="IPR029063">
    <property type="entry name" value="SAM-dependent_MTases_sf"/>
</dbReference>
<dbReference type="InterPro" id="IPR038375">
    <property type="entry name" value="NDUFAF7_sf"/>
</dbReference>
<dbReference type="Gene3D" id="3.40.50.12710">
    <property type="match status" value="1"/>
</dbReference>
<keyword evidence="1 3" id="KW-0489">Methyltransferase</keyword>
<dbReference type="AlphaFoldDB" id="A0A947DDR5"/>
<protein>
    <submittedName>
        <fullName evidence="3">Class I SAM-dependent methyltransferase</fullName>
    </submittedName>
</protein>
<dbReference type="Pfam" id="PF02636">
    <property type="entry name" value="Methyltransf_28"/>
    <property type="match status" value="1"/>
</dbReference>
<organism evidence="3 4">
    <name type="scientific">Leptothoe spongobia TAU-MAC 1115</name>
    <dbReference type="NCBI Taxonomy" id="1967444"/>
    <lineage>
        <taxon>Bacteria</taxon>
        <taxon>Bacillati</taxon>
        <taxon>Cyanobacteriota</taxon>
        <taxon>Cyanophyceae</taxon>
        <taxon>Nodosilineales</taxon>
        <taxon>Cymatolegaceae</taxon>
        <taxon>Leptothoe</taxon>
        <taxon>Leptothoe spongobia</taxon>
    </lineage>
</organism>
<dbReference type="RefSeq" id="WP_215608109.1">
    <property type="nucleotide sequence ID" value="NZ_JADOES010000008.1"/>
</dbReference>
<dbReference type="EMBL" id="JADOES010000008">
    <property type="protein sequence ID" value="MBT9315045.1"/>
    <property type="molecule type" value="Genomic_DNA"/>
</dbReference>